<evidence type="ECO:0000313" key="2">
    <source>
        <dbReference type="Proteomes" id="UP001231941"/>
    </source>
</evidence>
<evidence type="ECO:0000313" key="1">
    <source>
        <dbReference type="EMBL" id="MDP5273249.1"/>
    </source>
</evidence>
<name>A0ABT9IV56_9BACL</name>
<organism evidence="1 2">
    <name type="scientific">Chengkuizengella axinellae</name>
    <dbReference type="NCBI Taxonomy" id="3064388"/>
    <lineage>
        <taxon>Bacteria</taxon>
        <taxon>Bacillati</taxon>
        <taxon>Bacillota</taxon>
        <taxon>Bacilli</taxon>
        <taxon>Bacillales</taxon>
        <taxon>Paenibacillaceae</taxon>
        <taxon>Chengkuizengella</taxon>
    </lineage>
</organism>
<dbReference type="RefSeq" id="WP_305990533.1">
    <property type="nucleotide sequence ID" value="NZ_JAVAMP010000001.1"/>
</dbReference>
<reference evidence="1 2" key="1">
    <citation type="submission" date="2023-08" db="EMBL/GenBank/DDBJ databases">
        <authorList>
            <person name="Park J.-S."/>
        </authorList>
    </citation>
    <scope>NUCLEOTIDE SEQUENCE [LARGE SCALE GENOMIC DNA]</scope>
    <source>
        <strain evidence="1 2">2205SS18-9</strain>
    </source>
</reference>
<gene>
    <name evidence="1" type="ORF">Q5Y73_03970</name>
</gene>
<dbReference type="Proteomes" id="UP001231941">
    <property type="component" value="Unassembled WGS sequence"/>
</dbReference>
<accession>A0ABT9IV56</accession>
<keyword evidence="2" id="KW-1185">Reference proteome</keyword>
<dbReference type="EMBL" id="JAVAMP010000001">
    <property type="protein sequence ID" value="MDP5273249.1"/>
    <property type="molecule type" value="Genomic_DNA"/>
</dbReference>
<sequence>MKCVLEQLINIKLKQVRNSTGLCACCEDPMTNLLNLFKQKQVTVVIPPVSTINAIIFDVGEGIVNFENTLYTPTGVINQMFLSKRQQFNELRFSNPRLI</sequence>
<proteinExistence type="predicted"/>
<comment type="caution">
    <text evidence="1">The sequence shown here is derived from an EMBL/GenBank/DDBJ whole genome shotgun (WGS) entry which is preliminary data.</text>
</comment>
<protein>
    <submittedName>
        <fullName evidence="1">Uncharacterized protein</fullName>
    </submittedName>
</protein>